<dbReference type="KEGG" id="cbac:JI75_02500"/>
<evidence type="ECO:0000313" key="3">
    <source>
        <dbReference type="Proteomes" id="UP000031121"/>
    </source>
</evidence>
<evidence type="ECO:0000313" key="2">
    <source>
        <dbReference type="EMBL" id="AJC11709.1"/>
    </source>
</evidence>
<keyword evidence="1" id="KW-0472">Membrane</keyword>
<protein>
    <submittedName>
        <fullName evidence="2">Uncharacterized protein</fullName>
    </submittedName>
</protein>
<dbReference type="EMBL" id="CP009302">
    <property type="protein sequence ID" value="AJC11709.1"/>
    <property type="molecule type" value="Genomic_DNA"/>
</dbReference>
<accession>A0A0A8B2W8</accession>
<name>A0A0A8B2W8_9ACTN</name>
<keyword evidence="3" id="KW-1185">Reference proteome</keyword>
<dbReference type="RefSeq" id="WP_039688470.1">
    <property type="nucleotide sequence ID" value="NZ_CP009302.1"/>
</dbReference>
<organism evidence="2 3">
    <name type="scientific">Berryella intestinalis</name>
    <dbReference type="NCBI Taxonomy" id="1531429"/>
    <lineage>
        <taxon>Bacteria</taxon>
        <taxon>Bacillati</taxon>
        <taxon>Actinomycetota</taxon>
        <taxon>Coriobacteriia</taxon>
        <taxon>Eggerthellales</taxon>
        <taxon>Eggerthellaceae</taxon>
        <taxon>Berryella</taxon>
    </lineage>
</organism>
<sequence>MNFDFDVNEALAQLAASLGVATDQLVSIIPRFALAQAIDSGVWAAAFLGLGLALAVPCVRMIKKVLDGSDGIRFGDDEDKLVVFGTGTVVGAVLILLFGLPKLTDCLMWALAPEGKFAMYAFEAIRKVAG</sequence>
<gene>
    <name evidence="2" type="ORF">JI75_02500</name>
</gene>
<feature type="transmembrane region" description="Helical" evidence="1">
    <location>
        <begin position="81"/>
        <end position="100"/>
    </location>
</feature>
<dbReference type="AlphaFoldDB" id="A0A0A8B2W8"/>
<feature type="transmembrane region" description="Helical" evidence="1">
    <location>
        <begin position="41"/>
        <end position="60"/>
    </location>
</feature>
<reference evidence="2 3" key="2">
    <citation type="journal article" date="2015" name="Genome Announc.">
        <title>Complete Genome Sequence of Coriobacteriaceae Strain 68-1-3, a Novel Mucus-Degrading Isolate from the Swine Intestinal Tract.</title>
        <authorList>
            <person name="Looft T."/>
            <person name="Bayles D.O."/>
            <person name="Alt D.P."/>
            <person name="Stanton T.B."/>
        </authorList>
    </citation>
    <scope>NUCLEOTIDE SEQUENCE [LARGE SCALE GENOMIC DNA]</scope>
    <source>
        <strain evidence="2 3">68-1-3</strain>
    </source>
</reference>
<dbReference type="HOGENOM" id="CLU_1934480_0_0_11"/>
<dbReference type="Proteomes" id="UP000031121">
    <property type="component" value="Chromosome"/>
</dbReference>
<reference evidence="3" key="1">
    <citation type="submission" date="2014-08" db="EMBL/GenBank/DDBJ databases">
        <title>Coriobacteriaceae sp. complete genome.</title>
        <authorList>
            <person name="Looft T."/>
            <person name="Bayles D.O."/>
            <person name="Stanton T.B."/>
        </authorList>
    </citation>
    <scope>NUCLEOTIDE SEQUENCE [LARGE SCALE GENOMIC DNA]</scope>
    <source>
        <strain evidence="3">68-1-3</strain>
    </source>
</reference>
<evidence type="ECO:0000256" key="1">
    <source>
        <dbReference type="SAM" id="Phobius"/>
    </source>
</evidence>
<keyword evidence="1" id="KW-1133">Transmembrane helix</keyword>
<keyword evidence="1" id="KW-0812">Transmembrane</keyword>
<proteinExistence type="predicted"/>